<protein>
    <submittedName>
        <fullName evidence="1">Uncharacterized protein</fullName>
    </submittedName>
</protein>
<comment type="caution">
    <text evidence="1">The sequence shown here is derived from an EMBL/GenBank/DDBJ whole genome shotgun (WGS) entry which is preliminary data.</text>
</comment>
<evidence type="ECO:0000313" key="2">
    <source>
        <dbReference type="Proteomes" id="UP001064489"/>
    </source>
</evidence>
<proteinExistence type="predicted"/>
<reference evidence="1" key="1">
    <citation type="journal article" date="2022" name="Plant J.">
        <title>Strategies of tolerance reflected in two North American maple genomes.</title>
        <authorList>
            <person name="McEvoy S.L."/>
            <person name="Sezen U.U."/>
            <person name="Trouern-Trend A."/>
            <person name="McMahon S.M."/>
            <person name="Schaberg P.G."/>
            <person name="Yang J."/>
            <person name="Wegrzyn J.L."/>
            <person name="Swenson N.G."/>
        </authorList>
    </citation>
    <scope>NUCLEOTIDE SEQUENCE</scope>
    <source>
        <strain evidence="1">91603</strain>
    </source>
</reference>
<sequence>MGVVCKVVVEKDGFKQAGLDILRWSPRIGEFGKDRVLLFLGMTGAAASAAISVIGNELAELEEELCCKGEKTSGIEELTLVG</sequence>
<evidence type="ECO:0000313" key="1">
    <source>
        <dbReference type="EMBL" id="KAI9187347.1"/>
    </source>
</evidence>
<name>A0AAD5J891_ACENE</name>
<keyword evidence="2" id="KW-1185">Reference proteome</keyword>
<accession>A0AAD5J891</accession>
<organism evidence="1 2">
    <name type="scientific">Acer negundo</name>
    <name type="common">Box elder</name>
    <dbReference type="NCBI Taxonomy" id="4023"/>
    <lineage>
        <taxon>Eukaryota</taxon>
        <taxon>Viridiplantae</taxon>
        <taxon>Streptophyta</taxon>
        <taxon>Embryophyta</taxon>
        <taxon>Tracheophyta</taxon>
        <taxon>Spermatophyta</taxon>
        <taxon>Magnoliopsida</taxon>
        <taxon>eudicotyledons</taxon>
        <taxon>Gunneridae</taxon>
        <taxon>Pentapetalae</taxon>
        <taxon>rosids</taxon>
        <taxon>malvids</taxon>
        <taxon>Sapindales</taxon>
        <taxon>Sapindaceae</taxon>
        <taxon>Hippocastanoideae</taxon>
        <taxon>Acereae</taxon>
        <taxon>Acer</taxon>
    </lineage>
</organism>
<dbReference type="EMBL" id="JAJSOW010000100">
    <property type="protein sequence ID" value="KAI9187347.1"/>
    <property type="molecule type" value="Genomic_DNA"/>
</dbReference>
<dbReference type="Proteomes" id="UP001064489">
    <property type="component" value="Chromosome 3"/>
</dbReference>
<gene>
    <name evidence="1" type="ORF">LWI28_027060</name>
</gene>
<reference evidence="1" key="2">
    <citation type="submission" date="2023-02" db="EMBL/GenBank/DDBJ databases">
        <authorList>
            <person name="Swenson N.G."/>
            <person name="Wegrzyn J.L."/>
            <person name="Mcevoy S.L."/>
        </authorList>
    </citation>
    <scope>NUCLEOTIDE SEQUENCE</scope>
    <source>
        <strain evidence="1">91603</strain>
        <tissue evidence="1">Leaf</tissue>
    </source>
</reference>
<dbReference type="AlphaFoldDB" id="A0AAD5J891"/>